<dbReference type="Gene3D" id="3.10.180.10">
    <property type="entry name" value="2,3-Dihydroxybiphenyl 1,2-Dioxygenase, domain 1"/>
    <property type="match status" value="1"/>
</dbReference>
<dbReference type="Pfam" id="PF00903">
    <property type="entry name" value="Glyoxalase"/>
    <property type="match status" value="1"/>
</dbReference>
<dbReference type="PROSITE" id="PS51819">
    <property type="entry name" value="VOC"/>
    <property type="match status" value="1"/>
</dbReference>
<dbReference type="Proteomes" id="UP001560573">
    <property type="component" value="Unassembled WGS sequence"/>
</dbReference>
<dbReference type="SUPFAM" id="SSF54593">
    <property type="entry name" value="Glyoxalase/Bleomycin resistance protein/Dihydroxybiphenyl dioxygenase"/>
    <property type="match status" value="1"/>
</dbReference>
<feature type="domain" description="VOC" evidence="1">
    <location>
        <begin position="4"/>
        <end position="126"/>
    </location>
</feature>
<evidence type="ECO:0000259" key="1">
    <source>
        <dbReference type="PROSITE" id="PS51819"/>
    </source>
</evidence>
<evidence type="ECO:0000313" key="2">
    <source>
        <dbReference type="EMBL" id="MEX6686476.1"/>
    </source>
</evidence>
<dbReference type="PANTHER" id="PTHR36503">
    <property type="entry name" value="BLR2520 PROTEIN"/>
    <property type="match status" value="1"/>
</dbReference>
<accession>A0ABV3ZBK9</accession>
<proteinExistence type="predicted"/>
<protein>
    <submittedName>
        <fullName evidence="2">VOC family protein</fullName>
    </submittedName>
</protein>
<reference evidence="2 3" key="1">
    <citation type="submission" date="2023-07" db="EMBL/GenBank/DDBJ databases">
        <authorList>
            <person name="Lian W.-H."/>
        </authorList>
    </citation>
    <scope>NUCLEOTIDE SEQUENCE [LARGE SCALE GENOMIC DNA]</scope>
    <source>
        <strain evidence="2 3">SYSU DXS3180</strain>
    </source>
</reference>
<organism evidence="2 3">
    <name type="scientific">Danxiaibacter flavus</name>
    <dbReference type="NCBI Taxonomy" id="3049108"/>
    <lineage>
        <taxon>Bacteria</taxon>
        <taxon>Pseudomonadati</taxon>
        <taxon>Bacteroidota</taxon>
        <taxon>Chitinophagia</taxon>
        <taxon>Chitinophagales</taxon>
        <taxon>Chitinophagaceae</taxon>
        <taxon>Danxiaibacter</taxon>
    </lineage>
</organism>
<comment type="caution">
    <text evidence="2">The sequence shown here is derived from an EMBL/GenBank/DDBJ whole genome shotgun (WGS) entry which is preliminary data.</text>
</comment>
<dbReference type="InterPro" id="IPR004360">
    <property type="entry name" value="Glyas_Fos-R_dOase_dom"/>
</dbReference>
<evidence type="ECO:0000313" key="3">
    <source>
        <dbReference type="Proteomes" id="UP001560573"/>
    </source>
</evidence>
<keyword evidence="3" id="KW-1185">Reference proteome</keyword>
<gene>
    <name evidence="2" type="ORF">QTN47_03170</name>
</gene>
<dbReference type="RefSeq" id="WP_369327872.1">
    <property type="nucleotide sequence ID" value="NZ_JAULBC010000001.1"/>
</dbReference>
<dbReference type="PANTHER" id="PTHR36503:SF1">
    <property type="entry name" value="BLR2520 PROTEIN"/>
    <property type="match status" value="1"/>
</dbReference>
<dbReference type="InterPro" id="IPR037523">
    <property type="entry name" value="VOC_core"/>
</dbReference>
<dbReference type="EMBL" id="JAULBC010000001">
    <property type="protein sequence ID" value="MEX6686476.1"/>
    <property type="molecule type" value="Genomic_DNA"/>
</dbReference>
<sequence length="141" mass="16054">MKQAISFITIGAENLEKLKQFYIDVFEWKPVKDENGIVFFKMNSFILALFPADELAEDIGIHHDGQGFKQFTLAINLSSEKEVDDIFAQLISKGVSVVKEPQKIFWGGYAGYIADIENNYWEIVYNPFVELDGEGNVVTHK</sequence>
<name>A0ABV3ZBK9_9BACT</name>
<dbReference type="InterPro" id="IPR029068">
    <property type="entry name" value="Glyas_Bleomycin-R_OHBP_Dase"/>
</dbReference>